<dbReference type="GO" id="GO:0003729">
    <property type="term" value="F:mRNA binding"/>
    <property type="evidence" value="ECO:0007669"/>
    <property type="project" value="TreeGrafter"/>
</dbReference>
<reference evidence="5 6" key="1">
    <citation type="journal article" date="2020" name="ISME J.">
        <title>Uncovering the hidden diversity of litter-decomposition mechanisms in mushroom-forming fungi.</title>
        <authorList>
            <person name="Floudas D."/>
            <person name="Bentzer J."/>
            <person name="Ahren D."/>
            <person name="Johansson T."/>
            <person name="Persson P."/>
            <person name="Tunlid A."/>
        </authorList>
    </citation>
    <scope>NUCLEOTIDE SEQUENCE [LARGE SCALE GENOMIC DNA]</scope>
    <source>
        <strain evidence="5 6">CBS 406.79</strain>
    </source>
</reference>
<keyword evidence="2" id="KW-0694">RNA-binding</keyword>
<dbReference type="Gene3D" id="1.25.10.10">
    <property type="entry name" value="Leucine-rich Repeat Variant"/>
    <property type="match status" value="1"/>
</dbReference>
<evidence type="ECO:0000313" key="5">
    <source>
        <dbReference type="EMBL" id="KAF5391242.1"/>
    </source>
</evidence>
<feature type="domain" description="CPL" evidence="4">
    <location>
        <begin position="491"/>
        <end position="637"/>
    </location>
</feature>
<dbReference type="EMBL" id="JAACJN010000011">
    <property type="protein sequence ID" value="KAF5391242.1"/>
    <property type="molecule type" value="Genomic_DNA"/>
</dbReference>
<dbReference type="PANTHER" id="PTHR13389">
    <property type="entry name" value="PUMILIO HOMOLOG 3"/>
    <property type="match status" value="1"/>
</dbReference>
<dbReference type="GO" id="GO:0006417">
    <property type="term" value="P:regulation of translation"/>
    <property type="evidence" value="ECO:0007669"/>
    <property type="project" value="TreeGrafter"/>
</dbReference>
<dbReference type="SMART" id="SM00025">
    <property type="entry name" value="Pumilio"/>
    <property type="match status" value="3"/>
</dbReference>
<name>A0A8H5HXA1_9AGAR</name>
<dbReference type="Proteomes" id="UP000518752">
    <property type="component" value="Unassembled WGS sequence"/>
</dbReference>
<feature type="compositionally biased region" description="Acidic residues" evidence="3">
    <location>
        <begin position="66"/>
        <end position="84"/>
    </location>
</feature>
<evidence type="ECO:0000256" key="1">
    <source>
        <dbReference type="ARBA" id="ARBA00022737"/>
    </source>
</evidence>
<dbReference type="InterPro" id="IPR001313">
    <property type="entry name" value="Pumilio_RNA-bd_rpt"/>
</dbReference>
<dbReference type="InterPro" id="IPR011989">
    <property type="entry name" value="ARM-like"/>
</dbReference>
<dbReference type="InterPro" id="IPR012959">
    <property type="entry name" value="CPL_dom"/>
</dbReference>
<protein>
    <recommendedName>
        <fullName evidence="4">CPL domain-containing protein</fullName>
    </recommendedName>
</protein>
<sequence>MPRSARQKNIFHASFNEWKKRTLEANSKSAPLAKKAKTFKSKAEVEKPGFKGKRSKPVTIAPSKEEDSENTDDFNEDGEDDDEPLNAQDGVDADEGMQVDEKQAPTGQSARESHIAQKALTQSRKMAKNKNFGLLSDAKRVWALARSKDKGLTAEKRKQYVEELMGVVKGKIKEIVFKHDASRIIQTLAKYGSKLQREEIADELKGSYVDLARNRYAKFLLLKLIRLLPSRRSGILSSFHGYILGRNSSKSSDNSGGLLLHREASGVLADAFELYANGTERAGMVREFYGKEVALFEKEGKGLVAVIEGKSFFPLYSLFTDYALLPGLGSDKEKKKRILGAVKDSLDSIFNNPDKGAVRHAIVHRVIWECLDVLGRMQDSGNAEDAVEAEKLRRDLFDNCSELLAEMVHTKDGSRVAREFLARGTSLAQQDRKTILKSLKPHITRMCLDDEAQMVLFTAIDVIDDTKLIQKSLTVHITSVDVLSELIGSSQGRRAILYLLVPRSRRHFTVAQINALVETDGIISDIQDKDGKLVREGTSKKDAGVRREEIRKGSSEALLKWVEEQGSTVIKDPAGSLVIGDVMLYADGDKTSASKALLQPVSVPYPCLPPTQHAIDLPHTSRLYKTLLQGGHFNHTSKKVERVDGWDAGAFAVQFVEIVGDQDGGVVISMCTKGDRNGTFVVTELCAALARAAPSSTDADRMRDMLKQWLSGSDVVDEIKAGEKNGARGVKMLLDTVSAL</sequence>
<gene>
    <name evidence="5" type="ORF">D9757_003012</name>
</gene>
<keyword evidence="1" id="KW-0677">Repeat</keyword>
<proteinExistence type="predicted"/>
<evidence type="ECO:0000256" key="2">
    <source>
        <dbReference type="ARBA" id="ARBA00022884"/>
    </source>
</evidence>
<accession>A0A8H5HXA1</accession>
<dbReference type="Pfam" id="PF08144">
    <property type="entry name" value="CPL"/>
    <property type="match status" value="1"/>
</dbReference>
<evidence type="ECO:0000259" key="4">
    <source>
        <dbReference type="Pfam" id="PF08144"/>
    </source>
</evidence>
<dbReference type="InterPro" id="IPR016024">
    <property type="entry name" value="ARM-type_fold"/>
</dbReference>
<feature type="region of interest" description="Disordered" evidence="3">
    <location>
        <begin position="25"/>
        <end position="96"/>
    </location>
</feature>
<evidence type="ECO:0000313" key="6">
    <source>
        <dbReference type="Proteomes" id="UP000518752"/>
    </source>
</evidence>
<keyword evidence="6" id="KW-1185">Reference proteome</keyword>
<evidence type="ECO:0000256" key="3">
    <source>
        <dbReference type="SAM" id="MobiDB-lite"/>
    </source>
</evidence>
<organism evidence="5 6">
    <name type="scientific">Collybiopsis confluens</name>
    <dbReference type="NCBI Taxonomy" id="2823264"/>
    <lineage>
        <taxon>Eukaryota</taxon>
        <taxon>Fungi</taxon>
        <taxon>Dikarya</taxon>
        <taxon>Basidiomycota</taxon>
        <taxon>Agaricomycotina</taxon>
        <taxon>Agaricomycetes</taxon>
        <taxon>Agaricomycetidae</taxon>
        <taxon>Agaricales</taxon>
        <taxon>Marasmiineae</taxon>
        <taxon>Omphalotaceae</taxon>
        <taxon>Collybiopsis</taxon>
    </lineage>
</organism>
<dbReference type="InterPro" id="IPR040059">
    <property type="entry name" value="PUM3"/>
</dbReference>
<dbReference type="GO" id="GO:0005730">
    <property type="term" value="C:nucleolus"/>
    <property type="evidence" value="ECO:0007669"/>
    <property type="project" value="TreeGrafter"/>
</dbReference>
<dbReference type="AlphaFoldDB" id="A0A8H5HXA1"/>
<comment type="caution">
    <text evidence="5">The sequence shown here is derived from an EMBL/GenBank/DDBJ whole genome shotgun (WGS) entry which is preliminary data.</text>
</comment>
<dbReference type="OrthoDB" id="497380at2759"/>
<dbReference type="SUPFAM" id="SSF48371">
    <property type="entry name" value="ARM repeat"/>
    <property type="match status" value="1"/>
</dbReference>
<dbReference type="PANTHER" id="PTHR13389:SF0">
    <property type="entry name" value="PUMILIO HOMOLOG 3"/>
    <property type="match status" value="1"/>
</dbReference>